<dbReference type="GO" id="GO:0003723">
    <property type="term" value="F:RNA binding"/>
    <property type="evidence" value="ECO:0007669"/>
    <property type="project" value="InterPro"/>
</dbReference>
<dbReference type="GO" id="GO:0000381">
    <property type="term" value="P:regulation of alternative mRNA splicing, via spliceosome"/>
    <property type="evidence" value="ECO:0007669"/>
    <property type="project" value="TreeGrafter"/>
</dbReference>
<dbReference type="GO" id="GO:0005737">
    <property type="term" value="C:cytoplasm"/>
    <property type="evidence" value="ECO:0007669"/>
    <property type="project" value="InterPro"/>
</dbReference>
<evidence type="ECO:0000256" key="10">
    <source>
        <dbReference type="ARBA" id="ARBA00042567"/>
    </source>
</evidence>
<dbReference type="Proteomes" id="UP000708208">
    <property type="component" value="Unassembled WGS sequence"/>
</dbReference>
<dbReference type="OrthoDB" id="79171at2759"/>
<evidence type="ECO:0000256" key="8">
    <source>
        <dbReference type="ARBA" id="ARBA00037618"/>
    </source>
</evidence>
<feature type="region of interest" description="Disordered" evidence="11">
    <location>
        <begin position="128"/>
        <end position="153"/>
    </location>
</feature>
<dbReference type="InterPro" id="IPR010304">
    <property type="entry name" value="SMN_Tudor"/>
</dbReference>
<evidence type="ECO:0000259" key="12">
    <source>
        <dbReference type="PROSITE" id="PS50304"/>
    </source>
</evidence>
<evidence type="ECO:0000256" key="3">
    <source>
        <dbReference type="ARBA" id="ARBA00005371"/>
    </source>
</evidence>
<dbReference type="GO" id="GO:0015030">
    <property type="term" value="C:Cajal body"/>
    <property type="evidence" value="ECO:0007669"/>
    <property type="project" value="UniProtKB-SubCell"/>
</dbReference>
<feature type="compositionally biased region" description="Basic and acidic residues" evidence="11">
    <location>
        <begin position="178"/>
        <end position="191"/>
    </location>
</feature>
<evidence type="ECO:0000256" key="4">
    <source>
        <dbReference type="ARBA" id="ARBA00022664"/>
    </source>
</evidence>
<evidence type="ECO:0000256" key="11">
    <source>
        <dbReference type="SAM" id="MobiDB-lite"/>
    </source>
</evidence>
<evidence type="ECO:0000256" key="7">
    <source>
        <dbReference type="ARBA" id="ARBA00023242"/>
    </source>
</evidence>
<dbReference type="InterPro" id="IPR002999">
    <property type="entry name" value="Tudor"/>
</dbReference>
<dbReference type="GO" id="GO:0008380">
    <property type="term" value="P:RNA splicing"/>
    <property type="evidence" value="ECO:0007669"/>
    <property type="project" value="UniProtKB-KW"/>
</dbReference>
<dbReference type="GO" id="GO:0006397">
    <property type="term" value="P:mRNA processing"/>
    <property type="evidence" value="ECO:0007669"/>
    <property type="project" value="UniProtKB-KW"/>
</dbReference>
<evidence type="ECO:0000256" key="9">
    <source>
        <dbReference type="ARBA" id="ARBA00041083"/>
    </source>
</evidence>
<name>A0A8J2LP37_9HEXA</name>
<dbReference type="EMBL" id="CAJVCH010571072">
    <property type="protein sequence ID" value="CAG7836545.1"/>
    <property type="molecule type" value="Genomic_DNA"/>
</dbReference>
<comment type="caution">
    <text evidence="13">The sequence shown here is derived from an EMBL/GenBank/DDBJ whole genome shotgun (WGS) entry which is preliminary data.</text>
</comment>
<dbReference type="GO" id="GO:0016607">
    <property type="term" value="C:nuclear speck"/>
    <property type="evidence" value="ECO:0007669"/>
    <property type="project" value="UniProtKB-SubCell"/>
</dbReference>
<keyword evidence="5" id="KW-0747">Spliceosome</keyword>
<evidence type="ECO:0000313" key="13">
    <source>
        <dbReference type="EMBL" id="CAG7836545.1"/>
    </source>
</evidence>
<accession>A0A8J2LP37</accession>
<dbReference type="SMART" id="SM00333">
    <property type="entry name" value="TUDOR"/>
    <property type="match status" value="1"/>
</dbReference>
<keyword evidence="7" id="KW-0539">Nucleus</keyword>
<evidence type="ECO:0000313" key="14">
    <source>
        <dbReference type="Proteomes" id="UP000708208"/>
    </source>
</evidence>
<feature type="region of interest" description="Disordered" evidence="11">
    <location>
        <begin position="168"/>
        <end position="191"/>
    </location>
</feature>
<gene>
    <name evidence="13" type="ORF">AFUS01_LOCUS45780</name>
</gene>
<comment type="function">
    <text evidence="8">Involved in spliceosome assembly.</text>
</comment>
<dbReference type="PROSITE" id="PS50304">
    <property type="entry name" value="TUDOR"/>
    <property type="match status" value="1"/>
</dbReference>
<proteinExistence type="inferred from homology"/>
<sequence>MEDIQSNLDSYYLQLQQVDAALTSDATNQELLTLKADLEEVINLTKELLVNQGGGPVESEVIQEGPSPSETEWKVGDKCLATWTEDGKSYEAIIEEMHPDGKVSVGFVGYSHGEVLDAAQLKTVSVKKSKSASAPRGEAASSSAGLKRAAPKETLAERKQALLKQKEYLKKRKQKKQARIEEQEAEREKEKKKWLNFSTKKGIVNKKKKSIFASPETVDGRVGIGTCGVSGKPMTEYSAAEKWRKGWK</sequence>
<dbReference type="GO" id="GO:0071011">
    <property type="term" value="C:precatalytic spliceosome"/>
    <property type="evidence" value="ECO:0007669"/>
    <property type="project" value="TreeGrafter"/>
</dbReference>
<keyword evidence="14" id="KW-1185">Reference proteome</keyword>
<protein>
    <recommendedName>
        <fullName evidence="9">Survival of motor neuron-related-splicing factor 30</fullName>
    </recommendedName>
    <alternativeName>
        <fullName evidence="10">Survival motor neuron domain-containing protein 1</fullName>
    </alternativeName>
</protein>
<feature type="domain" description="Tudor" evidence="12">
    <location>
        <begin position="72"/>
        <end position="131"/>
    </location>
</feature>
<evidence type="ECO:0000256" key="1">
    <source>
        <dbReference type="ARBA" id="ARBA00004324"/>
    </source>
</evidence>
<comment type="subcellular location">
    <subcellularLocation>
        <location evidence="1">Nucleus speckle</location>
    </subcellularLocation>
    <subcellularLocation>
        <location evidence="2">Nucleus</location>
        <location evidence="2">Cajal body</location>
    </subcellularLocation>
</comment>
<reference evidence="13" key="1">
    <citation type="submission" date="2021-06" db="EMBL/GenBank/DDBJ databases">
        <authorList>
            <person name="Hodson N. C."/>
            <person name="Mongue J. A."/>
            <person name="Jaron S. K."/>
        </authorList>
    </citation>
    <scope>NUCLEOTIDE SEQUENCE</scope>
</reference>
<keyword evidence="4" id="KW-0507">mRNA processing</keyword>
<evidence type="ECO:0000256" key="6">
    <source>
        <dbReference type="ARBA" id="ARBA00023187"/>
    </source>
</evidence>
<dbReference type="PANTHER" id="PTHR13681">
    <property type="entry name" value="SURVIVAL OF MOTOR NEURON-RELATED-SPLICING FACTOR 30-RELATED"/>
    <property type="match status" value="1"/>
</dbReference>
<dbReference type="AlphaFoldDB" id="A0A8J2LP37"/>
<evidence type="ECO:0000256" key="5">
    <source>
        <dbReference type="ARBA" id="ARBA00022728"/>
    </source>
</evidence>
<organism evidence="13 14">
    <name type="scientific">Allacma fusca</name>
    <dbReference type="NCBI Taxonomy" id="39272"/>
    <lineage>
        <taxon>Eukaryota</taxon>
        <taxon>Metazoa</taxon>
        <taxon>Ecdysozoa</taxon>
        <taxon>Arthropoda</taxon>
        <taxon>Hexapoda</taxon>
        <taxon>Collembola</taxon>
        <taxon>Symphypleona</taxon>
        <taxon>Sminthuridae</taxon>
        <taxon>Allacma</taxon>
    </lineage>
</organism>
<evidence type="ECO:0000256" key="2">
    <source>
        <dbReference type="ARBA" id="ARBA00004408"/>
    </source>
</evidence>
<dbReference type="Pfam" id="PF06003">
    <property type="entry name" value="SMN_Tudor"/>
    <property type="match status" value="1"/>
</dbReference>
<keyword evidence="6" id="KW-0508">mRNA splicing</keyword>
<dbReference type="PANTHER" id="PTHR13681:SF26">
    <property type="entry name" value="SURVIVAL OF MOTOR NEURON-RELATED-SPLICING FACTOR 30"/>
    <property type="match status" value="1"/>
</dbReference>
<comment type="similarity">
    <text evidence="3">Belongs to the SMN family.</text>
</comment>